<proteinExistence type="predicted"/>
<dbReference type="EMBL" id="CP054139">
    <property type="protein sequence ID" value="QKJ30397.1"/>
    <property type="molecule type" value="Genomic_DNA"/>
</dbReference>
<organism evidence="2 3">
    <name type="scientific">Mucilaginibacter mali</name>
    <dbReference type="NCBI Taxonomy" id="2740462"/>
    <lineage>
        <taxon>Bacteria</taxon>
        <taxon>Pseudomonadati</taxon>
        <taxon>Bacteroidota</taxon>
        <taxon>Sphingobacteriia</taxon>
        <taxon>Sphingobacteriales</taxon>
        <taxon>Sphingobacteriaceae</taxon>
        <taxon>Mucilaginibacter</taxon>
    </lineage>
</organism>
<accession>A0A7D4TXI2</accession>
<dbReference type="Gene3D" id="3.20.20.190">
    <property type="entry name" value="Phosphatidylinositol (PI) phosphodiesterase"/>
    <property type="match status" value="1"/>
</dbReference>
<dbReference type="InterPro" id="IPR017946">
    <property type="entry name" value="PLC-like_Pdiesterase_TIM-brl"/>
</dbReference>
<dbReference type="RefSeq" id="WP_173415072.1">
    <property type="nucleotide sequence ID" value="NZ_CP054139.1"/>
</dbReference>
<name>A0A7D4TXI2_9SPHI</name>
<dbReference type="AlphaFoldDB" id="A0A7D4TXI2"/>
<gene>
    <name evidence="2" type="ORF">HQ865_11725</name>
</gene>
<dbReference type="GO" id="GO:0008081">
    <property type="term" value="F:phosphoric diester hydrolase activity"/>
    <property type="evidence" value="ECO:0007669"/>
    <property type="project" value="InterPro"/>
</dbReference>
<dbReference type="GO" id="GO:0006629">
    <property type="term" value="P:lipid metabolic process"/>
    <property type="evidence" value="ECO:0007669"/>
    <property type="project" value="InterPro"/>
</dbReference>
<evidence type="ECO:0000256" key="1">
    <source>
        <dbReference type="SAM" id="SignalP"/>
    </source>
</evidence>
<evidence type="ECO:0008006" key="4">
    <source>
        <dbReference type="Google" id="ProtNLM"/>
    </source>
</evidence>
<keyword evidence="3" id="KW-1185">Reference proteome</keyword>
<feature type="signal peptide" evidence="1">
    <location>
        <begin position="1"/>
        <end position="22"/>
    </location>
</feature>
<protein>
    <recommendedName>
        <fullName evidence="4">Alkaline phosphatase</fullName>
    </recommendedName>
</protein>
<dbReference type="KEGG" id="mmab:HQ865_11725"/>
<dbReference type="SUPFAM" id="SSF51695">
    <property type="entry name" value="PLC-like phosphodiesterases"/>
    <property type="match status" value="1"/>
</dbReference>
<sequence length="254" mass="28774">MKILSKLLVLVAAIVITKITSAQSGYAAINAHSHNDYMQAAPFTHAYGAGFGAIEADIFLKNGHLLVAHELKSVNPDRTLKGMYLDPIKESLKKDTGRRLTLLIDVKEDYWYEMPVLLEELKPLRKYCKTDKKDGRLLILISGNRPPPTEFANYPDYIYFDEDLRHTYTAEQLKKIGQVSLQYSLYSKWKGVGAIPLKDEQRIKHVIDSVHSLGKPIRFWDAPDNKAGWSSLIKLKADIIGTDLIDELSAYLKQ</sequence>
<dbReference type="Proteomes" id="UP000505355">
    <property type="component" value="Chromosome"/>
</dbReference>
<evidence type="ECO:0000313" key="2">
    <source>
        <dbReference type="EMBL" id="QKJ30397.1"/>
    </source>
</evidence>
<feature type="chain" id="PRO_5028931502" description="Alkaline phosphatase" evidence="1">
    <location>
        <begin position="23"/>
        <end position="254"/>
    </location>
</feature>
<keyword evidence="1" id="KW-0732">Signal</keyword>
<reference evidence="2 3" key="1">
    <citation type="submission" date="2020-05" db="EMBL/GenBank/DDBJ databases">
        <title>Mucilaginibacter mali sp. nov.</title>
        <authorList>
            <person name="Kim H.S."/>
            <person name="Lee K.C."/>
            <person name="Suh M.K."/>
            <person name="Kim J.-S."/>
            <person name="Han K.-I."/>
            <person name="Eom M.K."/>
            <person name="Shin Y.K."/>
            <person name="Lee J.-S."/>
        </authorList>
    </citation>
    <scope>NUCLEOTIDE SEQUENCE [LARGE SCALE GENOMIC DNA]</scope>
    <source>
        <strain evidence="2 3">G2-14</strain>
    </source>
</reference>
<evidence type="ECO:0000313" key="3">
    <source>
        <dbReference type="Proteomes" id="UP000505355"/>
    </source>
</evidence>